<evidence type="ECO:0000313" key="2">
    <source>
        <dbReference type="EMBL" id="HGU53903.1"/>
    </source>
</evidence>
<keyword evidence="1" id="KW-0812">Transmembrane</keyword>
<organism evidence="2">
    <name type="scientific">Fervidobacterium pennivorans</name>
    <dbReference type="NCBI Taxonomy" id="93466"/>
    <lineage>
        <taxon>Bacteria</taxon>
        <taxon>Thermotogati</taxon>
        <taxon>Thermotogota</taxon>
        <taxon>Thermotogae</taxon>
        <taxon>Thermotogales</taxon>
        <taxon>Fervidobacteriaceae</taxon>
        <taxon>Fervidobacterium</taxon>
    </lineage>
</organism>
<protein>
    <recommendedName>
        <fullName evidence="3">Right handed beta helix domain-containing protein</fullName>
    </recommendedName>
</protein>
<proteinExistence type="predicted"/>
<dbReference type="AlphaFoldDB" id="A0A7V4KEW1"/>
<dbReference type="InterPro" id="IPR011050">
    <property type="entry name" value="Pectin_lyase_fold/virulence"/>
</dbReference>
<reference evidence="2" key="1">
    <citation type="journal article" date="2020" name="mSystems">
        <title>Genome- and Community-Level Interaction Insights into Carbon Utilization and Element Cycling Functions of Hydrothermarchaeota in Hydrothermal Sediment.</title>
        <authorList>
            <person name="Zhou Z."/>
            <person name="Liu Y."/>
            <person name="Xu W."/>
            <person name="Pan J."/>
            <person name="Luo Z.H."/>
            <person name="Li M."/>
        </authorList>
    </citation>
    <scope>NUCLEOTIDE SEQUENCE [LARGE SCALE GENOMIC DNA]</scope>
    <source>
        <strain evidence="2">SpSt-61</strain>
    </source>
</reference>
<comment type="caution">
    <text evidence="2">The sequence shown here is derived from an EMBL/GenBank/DDBJ whole genome shotgun (WGS) entry which is preliminary data.</text>
</comment>
<name>A0A7V4KEW1_FERPE</name>
<keyword evidence="1" id="KW-0472">Membrane</keyword>
<gene>
    <name evidence="2" type="ORF">ENT78_10355</name>
</gene>
<accession>A0A7V4KEW1</accession>
<dbReference type="SUPFAM" id="SSF51126">
    <property type="entry name" value="Pectin lyase-like"/>
    <property type="match status" value="1"/>
</dbReference>
<evidence type="ECO:0000256" key="1">
    <source>
        <dbReference type="SAM" id="Phobius"/>
    </source>
</evidence>
<evidence type="ECO:0008006" key="3">
    <source>
        <dbReference type="Google" id="ProtNLM"/>
    </source>
</evidence>
<feature type="transmembrane region" description="Helical" evidence="1">
    <location>
        <begin position="21"/>
        <end position="41"/>
    </location>
</feature>
<dbReference type="EMBL" id="DSZZ01000486">
    <property type="protein sequence ID" value="HGU53903.1"/>
    <property type="molecule type" value="Genomic_DNA"/>
</dbReference>
<keyword evidence="1" id="KW-1133">Transmembrane helix</keyword>
<sequence>MGKIVKHVFKETRSVTLVVPALLILIILTIPVVIATAGVLVPQKLGIAKVELGKELKVDEKNFPFTFLDGMLLADGKRTVTFNGQKYTVEVKTSPDQIRLNGITEVYTYVFDSTVTFYDPTVRALKAIDKSNEIKLSDRFYLAVSSDDFGNVADVAFVPPTLEKLDILDSQNPITNISGRKFLLSSKSPYRIISKTILPEKSAIILESGVTIIHALNAELNIKGALITTGPVNFLGSGKLTVSDNGSAYVSAIGPEIDITSDRGALIFVDGSNLRNIDANLTNFVVIRKSSLNRVSISGVYAVYIIDSSIEELEIQNCGNVVINNTAVNNVKVGLVSNVLSYDSRFEKFSVSDLSTVAFVSSKITNLQASKGSVLKLKNSSLSNAKLENYSIAYLFKTAIEQLNIGNAKYYLLESKIKKITKIQEQ</sequence>